<accession>A0A395IQG1</accession>
<dbReference type="InterPro" id="IPR036291">
    <property type="entry name" value="NAD(P)-bd_dom_sf"/>
</dbReference>
<reference evidence="1 2" key="1">
    <citation type="submission" date="2018-06" db="EMBL/GenBank/DDBJ databases">
        <title>Genome Sequence of the Brown Rot Fungal Pathogen Monilinia fructigena.</title>
        <authorList>
            <person name="Landi L."/>
            <person name="De Miccolis Angelini R.M."/>
            <person name="Pollastro S."/>
            <person name="Abate D."/>
            <person name="Faretra F."/>
            <person name="Romanazzi G."/>
        </authorList>
    </citation>
    <scope>NUCLEOTIDE SEQUENCE [LARGE SCALE GENOMIC DNA]</scope>
    <source>
        <strain evidence="1 2">Mfrg269</strain>
    </source>
</reference>
<gene>
    <name evidence="1" type="ORF">DID88_002901</name>
</gene>
<evidence type="ECO:0000313" key="2">
    <source>
        <dbReference type="Proteomes" id="UP000249056"/>
    </source>
</evidence>
<dbReference type="EMBL" id="QKRW01000028">
    <property type="protein sequence ID" value="RAL61838.1"/>
    <property type="molecule type" value="Genomic_DNA"/>
</dbReference>
<dbReference type="SUPFAM" id="SSF51735">
    <property type="entry name" value="NAD(P)-binding Rossmann-fold domains"/>
    <property type="match status" value="1"/>
</dbReference>
<sequence>MAFLDAPKVALVSGANGITGSAVLKQLSRNPIWTRIIAISRSPPNNLPSDPRIEFHSLDLTVSVGEIADALTSKGDNVPLFTKTLTAVDLTSRDTLHRVILQTGAKKLWLNAVTDSSALPNFYYLQEDFLWSLSEERTWNWNITMPFWISGYAGKSGNSWTTSAAVYFSLLKALGKSAVFPGGEDEYYGKWGKGTIFQHQLGCCGLYGMVGFE</sequence>
<evidence type="ECO:0008006" key="3">
    <source>
        <dbReference type="Google" id="ProtNLM"/>
    </source>
</evidence>
<dbReference type="PANTHER" id="PTHR32487:SF0">
    <property type="entry name" value="3-OXO-DELTA(4,5)-STEROID 5-BETA-REDUCTASE"/>
    <property type="match status" value="1"/>
</dbReference>
<keyword evidence="2" id="KW-1185">Reference proteome</keyword>
<comment type="caution">
    <text evidence="1">The sequence shown here is derived from an EMBL/GenBank/DDBJ whole genome shotgun (WGS) entry which is preliminary data.</text>
</comment>
<name>A0A395IQG1_9HELO</name>
<dbReference type="OrthoDB" id="1731983at2759"/>
<dbReference type="PANTHER" id="PTHR32487">
    <property type="entry name" value="3-OXO-DELTA(4,5)-STEROID 5-BETA-REDUCTASE"/>
    <property type="match status" value="1"/>
</dbReference>
<protein>
    <recommendedName>
        <fullName evidence="3">NAD(P)-binding domain-containing protein</fullName>
    </recommendedName>
</protein>
<evidence type="ECO:0000313" key="1">
    <source>
        <dbReference type="EMBL" id="RAL61838.1"/>
    </source>
</evidence>
<proteinExistence type="predicted"/>
<dbReference type="Gene3D" id="3.40.50.720">
    <property type="entry name" value="NAD(P)-binding Rossmann-like Domain"/>
    <property type="match status" value="1"/>
</dbReference>
<dbReference type="Proteomes" id="UP000249056">
    <property type="component" value="Unassembled WGS sequence"/>
</dbReference>
<organism evidence="1 2">
    <name type="scientific">Monilinia fructigena</name>
    <dbReference type="NCBI Taxonomy" id="38457"/>
    <lineage>
        <taxon>Eukaryota</taxon>
        <taxon>Fungi</taxon>
        <taxon>Dikarya</taxon>
        <taxon>Ascomycota</taxon>
        <taxon>Pezizomycotina</taxon>
        <taxon>Leotiomycetes</taxon>
        <taxon>Helotiales</taxon>
        <taxon>Sclerotiniaceae</taxon>
        <taxon>Monilinia</taxon>
    </lineage>
</organism>
<dbReference type="AlphaFoldDB" id="A0A395IQG1"/>